<dbReference type="Proteomes" id="UP000007494">
    <property type="component" value="Chromosome VIII"/>
</dbReference>
<protein>
    <recommendedName>
        <fullName evidence="6">Transmembrane protein</fullName>
    </recommendedName>
</protein>
<dbReference type="AlphaFoldDB" id="F0VI64"/>
<reference evidence="3" key="2">
    <citation type="submission" date="2011-03" db="EMBL/GenBank/DDBJ databases">
        <title>Comparative genomics and transcriptomics of Neospora caninum and Toxoplasma gondii.</title>
        <authorList>
            <person name="Reid A.J."/>
            <person name="Sohal A."/>
            <person name="Harris D."/>
            <person name="Quail M."/>
            <person name="Sanders M."/>
            <person name="Berriman M."/>
            <person name="Wastling J.M."/>
            <person name="Pain A."/>
        </authorList>
    </citation>
    <scope>NUCLEOTIDE SEQUENCE</scope>
    <source>
        <strain evidence="3">Liverpool</strain>
    </source>
</reference>
<dbReference type="EMBL" id="LN714483">
    <property type="protein sequence ID" value="CEL67412.1"/>
    <property type="molecule type" value="Genomic_DNA"/>
</dbReference>
<dbReference type="RefSeq" id="XP_003883457.1">
    <property type="nucleotide sequence ID" value="XM_003883408.1"/>
</dbReference>
<evidence type="ECO:0000313" key="4">
    <source>
        <dbReference type="EMBL" id="CEL67412.1"/>
    </source>
</evidence>
<evidence type="ECO:0000256" key="2">
    <source>
        <dbReference type="SAM" id="SignalP"/>
    </source>
</evidence>
<keyword evidence="5" id="KW-1185">Reference proteome</keyword>
<reference evidence="3" key="1">
    <citation type="submission" date="2011-02" db="EMBL/GenBank/DDBJ databases">
        <authorList>
            <person name="Aslett M."/>
        </authorList>
    </citation>
    <scope>NUCLEOTIDE SEQUENCE</scope>
    <source>
        <strain evidence="3">Liverpool</strain>
    </source>
</reference>
<dbReference type="eggNOG" id="ENOG502QYX7">
    <property type="taxonomic scope" value="Eukaryota"/>
</dbReference>
<feature type="region of interest" description="Disordered" evidence="1">
    <location>
        <begin position="78"/>
        <end position="109"/>
    </location>
</feature>
<gene>
    <name evidence="4" type="ORF">BN1204_032120</name>
    <name evidence="3" type="ORF">NCLIV_032120</name>
</gene>
<feature type="signal peptide" evidence="2">
    <location>
        <begin position="1"/>
        <end position="24"/>
    </location>
</feature>
<dbReference type="EMBL" id="FR823390">
    <property type="protein sequence ID" value="CBZ53425.1"/>
    <property type="molecule type" value="Genomic_DNA"/>
</dbReference>
<feature type="compositionally biased region" description="Basic and acidic residues" evidence="1">
    <location>
        <begin position="90"/>
        <end position="106"/>
    </location>
</feature>
<organism evidence="3 5">
    <name type="scientific">Neospora caninum (strain Liverpool)</name>
    <dbReference type="NCBI Taxonomy" id="572307"/>
    <lineage>
        <taxon>Eukaryota</taxon>
        <taxon>Sar</taxon>
        <taxon>Alveolata</taxon>
        <taxon>Apicomplexa</taxon>
        <taxon>Conoidasida</taxon>
        <taxon>Coccidia</taxon>
        <taxon>Eucoccidiorida</taxon>
        <taxon>Eimeriorina</taxon>
        <taxon>Sarcocystidae</taxon>
        <taxon>Neospora</taxon>
    </lineage>
</organism>
<evidence type="ECO:0000256" key="1">
    <source>
        <dbReference type="SAM" id="MobiDB-lite"/>
    </source>
</evidence>
<evidence type="ECO:0008006" key="6">
    <source>
        <dbReference type="Google" id="ProtNLM"/>
    </source>
</evidence>
<reference evidence="4" key="4">
    <citation type="journal article" date="2015" name="PLoS ONE">
        <title>Comprehensive Evaluation of Toxoplasma gondii VEG and Neospora caninum LIV Genomes with Tachyzoite Stage Transcriptome and Proteome Defines Novel Transcript Features.</title>
        <authorList>
            <person name="Ramaprasad A."/>
            <person name="Mourier T."/>
            <person name="Naeem R."/>
            <person name="Malas T.B."/>
            <person name="Moussa E."/>
            <person name="Panigrahi A."/>
            <person name="Vermont S.J."/>
            <person name="Otto T.D."/>
            <person name="Wastling J."/>
            <person name="Pain A."/>
        </authorList>
    </citation>
    <scope>NUCLEOTIDE SEQUENCE</scope>
    <source>
        <strain evidence="4">Liverpool</strain>
    </source>
</reference>
<feature type="compositionally biased region" description="Acidic residues" evidence="1">
    <location>
        <begin position="326"/>
        <end position="346"/>
    </location>
</feature>
<proteinExistence type="predicted"/>
<keyword evidence="2" id="KW-0732">Signal</keyword>
<dbReference type="VEuPathDB" id="ToxoDB:NCLIV_032120"/>
<feature type="region of interest" description="Disordered" evidence="1">
    <location>
        <begin position="32"/>
        <end position="66"/>
    </location>
</feature>
<dbReference type="OrthoDB" id="331190at2759"/>
<evidence type="ECO:0000313" key="5">
    <source>
        <dbReference type="Proteomes" id="UP000007494"/>
    </source>
</evidence>
<feature type="compositionally biased region" description="Polar residues" evidence="1">
    <location>
        <begin position="32"/>
        <end position="42"/>
    </location>
</feature>
<sequence>MFIRFDFCALFFAASGICFARVGATASELYGTQSSKEGQSLTKELPSKGSERSFHQHSASQRFSPAVPETCPSAPPFAEGLFDSSPAGTGREDDIDKSGRRERVPRTEANAEGIVSATGSGAVRNTFERPFDEVPHFLTRERWTRMTSIYGFGPLKPYCEICRYSRNFCTKEWDCREFCGEKCTGLGRQLTEELKCRWCSAEAARCVVWGGCREGCPEQCGPVLENRKKFFETGVDEMAEQERKQKLRRRLQLFREGKLQGTGAEELIRTQLQSSRPEDKQLQEVDREEQHEKEVALLRDGKETCRVKGIVSILAQGEQRAAEAADREEEIEQLDLDDDSEGPLWD</sequence>
<dbReference type="InParanoid" id="F0VI64"/>
<evidence type="ECO:0000313" key="3">
    <source>
        <dbReference type="EMBL" id="CBZ53425.1"/>
    </source>
</evidence>
<accession>F0VI64</accession>
<feature type="region of interest" description="Disordered" evidence="1">
    <location>
        <begin position="321"/>
        <end position="346"/>
    </location>
</feature>
<feature type="compositionally biased region" description="Basic and acidic residues" evidence="1">
    <location>
        <begin position="45"/>
        <end position="54"/>
    </location>
</feature>
<dbReference type="GeneID" id="13442599"/>
<name>F0VI64_NEOCL</name>
<feature type="chain" id="PRO_5007655152" description="Transmembrane protein" evidence="2">
    <location>
        <begin position="25"/>
        <end position="346"/>
    </location>
</feature>
<reference evidence="5" key="3">
    <citation type="journal article" date="2012" name="PLoS Pathog.">
        <title>Comparative genomics of the apicomplexan parasites Toxoplasma gondii and Neospora caninum: Coccidia differing in host range and transmission strategy.</title>
        <authorList>
            <person name="Reid A.J."/>
            <person name="Vermont S.J."/>
            <person name="Cotton J.A."/>
            <person name="Harris D."/>
            <person name="Hill-Cawthorne G.A."/>
            <person name="Konen-Waisman S."/>
            <person name="Latham S.M."/>
            <person name="Mourier T."/>
            <person name="Norton R."/>
            <person name="Quail M.A."/>
            <person name="Sanders M."/>
            <person name="Shanmugam D."/>
            <person name="Sohal A."/>
            <person name="Wasmuth J.D."/>
            <person name="Brunk B."/>
            <person name="Grigg M.E."/>
            <person name="Howard J.C."/>
            <person name="Parkinson J."/>
            <person name="Roos D.S."/>
            <person name="Trees A.J."/>
            <person name="Berriman M."/>
            <person name="Pain A."/>
            <person name="Wastling J.M."/>
        </authorList>
    </citation>
    <scope>NUCLEOTIDE SEQUENCE [LARGE SCALE GENOMIC DNA]</scope>
    <source>
        <strain evidence="5">Liverpool</strain>
    </source>
</reference>